<dbReference type="Pfam" id="PF02609">
    <property type="entry name" value="Exonuc_VII_S"/>
    <property type="match status" value="1"/>
</dbReference>
<dbReference type="RefSeq" id="WP_265163834.1">
    <property type="nucleotide sequence ID" value="NZ_CP069620.1"/>
</dbReference>
<evidence type="ECO:0000256" key="5">
    <source>
        <dbReference type="ARBA" id="ARBA00022839"/>
    </source>
</evidence>
<dbReference type="Proteomes" id="UP001163981">
    <property type="component" value="Chromosome"/>
</dbReference>
<evidence type="ECO:0000256" key="7">
    <source>
        <dbReference type="SAM" id="Coils"/>
    </source>
</evidence>
<feature type="coiled-coil region" evidence="7">
    <location>
        <begin position="14"/>
        <end position="48"/>
    </location>
</feature>
<dbReference type="NCBIfam" id="TIGR01280">
    <property type="entry name" value="xseB"/>
    <property type="match status" value="1"/>
</dbReference>
<dbReference type="EC" id="3.1.11.6" evidence="6"/>
<dbReference type="InterPro" id="IPR003761">
    <property type="entry name" value="Exonuc_VII_S"/>
</dbReference>
<dbReference type="SUPFAM" id="SSF116842">
    <property type="entry name" value="XseB-like"/>
    <property type="match status" value="1"/>
</dbReference>
<keyword evidence="9" id="KW-1185">Reference proteome</keyword>
<dbReference type="InterPro" id="IPR037004">
    <property type="entry name" value="Exonuc_VII_ssu_sf"/>
</dbReference>
<sequence length="66" mass="7575">MGTKITYTEAFSELQEIVREMENAEIGIDELDAKVKRASALLKICREKLYKTEQNVLETLKSLDPE</sequence>
<evidence type="ECO:0000256" key="4">
    <source>
        <dbReference type="ARBA" id="ARBA00022801"/>
    </source>
</evidence>
<keyword evidence="2" id="KW-0963">Cytoplasm</keyword>
<keyword evidence="7" id="KW-0175">Coiled coil</keyword>
<name>A0ABY6NRC5_9FLAO</name>
<keyword evidence="3" id="KW-0540">Nuclease</keyword>
<evidence type="ECO:0000256" key="3">
    <source>
        <dbReference type="ARBA" id="ARBA00022722"/>
    </source>
</evidence>
<dbReference type="Gene3D" id="1.10.287.1040">
    <property type="entry name" value="Exonuclease VII, small subunit"/>
    <property type="match status" value="1"/>
</dbReference>
<dbReference type="EMBL" id="CP069620">
    <property type="protein sequence ID" value="UZH55470.1"/>
    <property type="molecule type" value="Genomic_DNA"/>
</dbReference>
<evidence type="ECO:0000256" key="2">
    <source>
        <dbReference type="ARBA" id="ARBA00022490"/>
    </source>
</evidence>
<accession>A0ABY6NRC5</accession>
<evidence type="ECO:0000256" key="1">
    <source>
        <dbReference type="ARBA" id="ARBA00009998"/>
    </source>
</evidence>
<reference evidence="8" key="1">
    <citation type="submission" date="2021-02" db="EMBL/GenBank/DDBJ databases">
        <title>Salinimicrobium sp. nov. isolated from seawater in Tongyeong, Republic of Korea.</title>
        <authorList>
            <person name="Lee S.-J."/>
        </authorList>
    </citation>
    <scope>NUCLEOTIDE SEQUENCE</scope>
    <source>
        <strain evidence="8">HN-2-9-2</strain>
    </source>
</reference>
<gene>
    <name evidence="8" type="primary">xseB</name>
    <name evidence="8" type="ORF">JRG66_00790</name>
</gene>
<evidence type="ECO:0000313" key="9">
    <source>
        <dbReference type="Proteomes" id="UP001163981"/>
    </source>
</evidence>
<protein>
    <recommendedName>
        <fullName evidence="6">Exodeoxyribonuclease VII small subunit</fullName>
        <ecNumber evidence="6">3.1.11.6</ecNumber>
    </recommendedName>
</protein>
<proteinExistence type="inferred from homology"/>
<dbReference type="GO" id="GO:0008855">
    <property type="term" value="F:exodeoxyribonuclease VII activity"/>
    <property type="evidence" value="ECO:0007669"/>
    <property type="project" value="UniProtKB-EC"/>
</dbReference>
<evidence type="ECO:0000256" key="6">
    <source>
        <dbReference type="NCBIfam" id="TIGR01280"/>
    </source>
</evidence>
<evidence type="ECO:0000313" key="8">
    <source>
        <dbReference type="EMBL" id="UZH55470.1"/>
    </source>
</evidence>
<keyword evidence="4 8" id="KW-0378">Hydrolase</keyword>
<comment type="similarity">
    <text evidence="1">Belongs to the XseB family.</text>
</comment>
<organism evidence="8 9">
    <name type="scientific">Salinimicrobium tongyeongense</name>
    <dbReference type="NCBI Taxonomy" id="2809707"/>
    <lineage>
        <taxon>Bacteria</taxon>
        <taxon>Pseudomonadati</taxon>
        <taxon>Bacteroidota</taxon>
        <taxon>Flavobacteriia</taxon>
        <taxon>Flavobacteriales</taxon>
        <taxon>Flavobacteriaceae</taxon>
        <taxon>Salinimicrobium</taxon>
    </lineage>
</organism>
<keyword evidence="5" id="KW-0269">Exonuclease</keyword>